<accession>A6KNB7</accession>
<organism evidence="1 2">
    <name type="scientific">Rattus norvegicus</name>
    <name type="common">Rat</name>
    <dbReference type="NCBI Taxonomy" id="10116"/>
    <lineage>
        <taxon>Eukaryota</taxon>
        <taxon>Metazoa</taxon>
        <taxon>Chordata</taxon>
        <taxon>Craniata</taxon>
        <taxon>Vertebrata</taxon>
        <taxon>Euteleostomi</taxon>
        <taxon>Mammalia</taxon>
        <taxon>Eutheria</taxon>
        <taxon>Euarchontoglires</taxon>
        <taxon>Glires</taxon>
        <taxon>Rodentia</taxon>
        <taxon>Myomorpha</taxon>
        <taxon>Muroidea</taxon>
        <taxon>Muridae</taxon>
        <taxon>Murinae</taxon>
        <taxon>Rattus</taxon>
    </lineage>
</organism>
<proteinExistence type="predicted"/>
<dbReference type="Proteomes" id="UP000234681">
    <property type="component" value="Chromosome 17"/>
</dbReference>
<reference evidence="2" key="1">
    <citation type="submission" date="2005-09" db="EMBL/GenBank/DDBJ databases">
        <authorList>
            <person name="Mural R.J."/>
            <person name="Li P.W."/>
            <person name="Adams M.D."/>
            <person name="Amanatides P.G."/>
            <person name="Baden-Tillson H."/>
            <person name="Barnstead M."/>
            <person name="Chin S.H."/>
            <person name="Dew I."/>
            <person name="Evans C.A."/>
            <person name="Ferriera S."/>
            <person name="Flanigan M."/>
            <person name="Fosler C."/>
            <person name="Glodek A."/>
            <person name="Gu Z."/>
            <person name="Holt R.A."/>
            <person name="Jennings D."/>
            <person name="Kraft C.L."/>
            <person name="Lu F."/>
            <person name="Nguyen T."/>
            <person name="Nusskern D.R."/>
            <person name="Pfannkoch C.M."/>
            <person name="Sitter C."/>
            <person name="Sutton G.G."/>
            <person name="Venter J.C."/>
            <person name="Wang Z."/>
            <person name="Woodage T."/>
            <person name="Zheng X.H."/>
            <person name="Zhong F."/>
        </authorList>
    </citation>
    <scope>NUCLEOTIDE SEQUENCE [LARGE SCALE GENOMIC DNA]</scope>
    <source>
        <strain>BN</strain>
        <strain evidence="2">Sprague-Dawley</strain>
    </source>
</reference>
<protein>
    <submittedName>
        <fullName evidence="1">Germinal histone H4 gene</fullName>
    </submittedName>
</protein>
<evidence type="ECO:0000313" key="1">
    <source>
        <dbReference type="EMBL" id="EDL84585.1"/>
    </source>
</evidence>
<gene>
    <name evidence="1 3" type="primary">Hist1h4b</name>
    <name evidence="1" type="ORF">rCG_23104</name>
</gene>
<evidence type="ECO:0000313" key="2">
    <source>
        <dbReference type="Proteomes" id="UP000234681"/>
    </source>
</evidence>
<sequence length="29" mass="3453">MKGEKRQSKALLPPNFSIKTVYLQNFREE</sequence>
<name>A6KNB7_RAT</name>
<evidence type="ECO:0000313" key="3">
    <source>
        <dbReference type="RGD" id="620814"/>
    </source>
</evidence>
<dbReference type="AlphaFoldDB" id="A6KNB7"/>
<dbReference type="RGD" id="620814">
    <property type="gene designation" value="Hist1h4b"/>
</dbReference>
<dbReference type="EMBL" id="CH474072">
    <property type="protein sequence ID" value="EDL84585.1"/>
    <property type="molecule type" value="Genomic_DNA"/>
</dbReference>